<dbReference type="Proteomes" id="UP000791440">
    <property type="component" value="Unassembled WGS sequence"/>
</dbReference>
<name>A0A921Z4B3_MANSE</name>
<gene>
    <name evidence="1" type="ORF">O3G_MSEX006908</name>
</gene>
<organism evidence="1 2">
    <name type="scientific">Manduca sexta</name>
    <name type="common">Tobacco hawkmoth</name>
    <name type="synonym">Tobacco hornworm</name>
    <dbReference type="NCBI Taxonomy" id="7130"/>
    <lineage>
        <taxon>Eukaryota</taxon>
        <taxon>Metazoa</taxon>
        <taxon>Ecdysozoa</taxon>
        <taxon>Arthropoda</taxon>
        <taxon>Hexapoda</taxon>
        <taxon>Insecta</taxon>
        <taxon>Pterygota</taxon>
        <taxon>Neoptera</taxon>
        <taxon>Endopterygota</taxon>
        <taxon>Lepidoptera</taxon>
        <taxon>Glossata</taxon>
        <taxon>Ditrysia</taxon>
        <taxon>Bombycoidea</taxon>
        <taxon>Sphingidae</taxon>
        <taxon>Sphinginae</taxon>
        <taxon>Sphingini</taxon>
        <taxon>Manduca</taxon>
    </lineage>
</organism>
<evidence type="ECO:0000313" key="1">
    <source>
        <dbReference type="EMBL" id="KAG6451079.1"/>
    </source>
</evidence>
<sequence>MNHSPMTRLKIHVTNTKMVRDRSIMVKRLPYAYYYPLNLWPKPRYPAEAIEESYETFQYRKMIEHMIKVG</sequence>
<comment type="caution">
    <text evidence="1">The sequence shown here is derived from an EMBL/GenBank/DDBJ whole genome shotgun (WGS) entry which is preliminary data.</text>
</comment>
<reference evidence="1" key="2">
    <citation type="submission" date="2020-12" db="EMBL/GenBank/DDBJ databases">
        <authorList>
            <person name="Kanost M."/>
        </authorList>
    </citation>
    <scope>NUCLEOTIDE SEQUENCE</scope>
</reference>
<accession>A0A921Z4B3</accession>
<reference evidence="1" key="1">
    <citation type="journal article" date="2016" name="Insect Biochem. Mol. Biol.">
        <title>Multifaceted biological insights from a draft genome sequence of the tobacco hornworm moth, Manduca sexta.</title>
        <authorList>
            <person name="Kanost M.R."/>
            <person name="Arrese E.L."/>
            <person name="Cao X."/>
            <person name="Chen Y.R."/>
            <person name="Chellapilla S."/>
            <person name="Goldsmith M.R."/>
            <person name="Grosse-Wilde E."/>
            <person name="Heckel D.G."/>
            <person name="Herndon N."/>
            <person name="Jiang H."/>
            <person name="Papanicolaou A."/>
            <person name="Qu J."/>
            <person name="Soulages J.L."/>
            <person name="Vogel H."/>
            <person name="Walters J."/>
            <person name="Waterhouse R.M."/>
            <person name="Ahn S.J."/>
            <person name="Almeida F.C."/>
            <person name="An C."/>
            <person name="Aqrawi P."/>
            <person name="Bretschneider A."/>
            <person name="Bryant W.B."/>
            <person name="Bucks S."/>
            <person name="Chao H."/>
            <person name="Chevignon G."/>
            <person name="Christen J.M."/>
            <person name="Clarke D.F."/>
            <person name="Dittmer N.T."/>
            <person name="Ferguson L.C.F."/>
            <person name="Garavelou S."/>
            <person name="Gordon K.H.J."/>
            <person name="Gunaratna R.T."/>
            <person name="Han Y."/>
            <person name="Hauser F."/>
            <person name="He Y."/>
            <person name="Heidel-Fischer H."/>
            <person name="Hirsh A."/>
            <person name="Hu Y."/>
            <person name="Jiang H."/>
            <person name="Kalra D."/>
            <person name="Klinner C."/>
            <person name="Konig C."/>
            <person name="Kovar C."/>
            <person name="Kroll A.R."/>
            <person name="Kuwar S.S."/>
            <person name="Lee S.L."/>
            <person name="Lehman R."/>
            <person name="Li K."/>
            <person name="Li Z."/>
            <person name="Liang H."/>
            <person name="Lovelace S."/>
            <person name="Lu Z."/>
            <person name="Mansfield J.H."/>
            <person name="McCulloch K.J."/>
            <person name="Mathew T."/>
            <person name="Morton B."/>
            <person name="Muzny D.M."/>
            <person name="Neunemann D."/>
            <person name="Ongeri F."/>
            <person name="Pauchet Y."/>
            <person name="Pu L.L."/>
            <person name="Pyrousis I."/>
            <person name="Rao X.J."/>
            <person name="Redding A."/>
            <person name="Roesel C."/>
            <person name="Sanchez-Gracia A."/>
            <person name="Schaack S."/>
            <person name="Shukla A."/>
            <person name="Tetreau G."/>
            <person name="Wang Y."/>
            <person name="Xiong G.H."/>
            <person name="Traut W."/>
            <person name="Walsh T.K."/>
            <person name="Worley K.C."/>
            <person name="Wu D."/>
            <person name="Wu W."/>
            <person name="Wu Y.Q."/>
            <person name="Zhang X."/>
            <person name="Zou Z."/>
            <person name="Zucker H."/>
            <person name="Briscoe A.D."/>
            <person name="Burmester T."/>
            <person name="Clem R.J."/>
            <person name="Feyereisen R."/>
            <person name="Grimmelikhuijzen C.J.P."/>
            <person name="Hamodrakas S.J."/>
            <person name="Hansson B.S."/>
            <person name="Huguet E."/>
            <person name="Jermiin L.S."/>
            <person name="Lan Q."/>
            <person name="Lehman H.K."/>
            <person name="Lorenzen M."/>
            <person name="Merzendorfer H."/>
            <person name="Michalopoulos I."/>
            <person name="Morton D.B."/>
            <person name="Muthukrishnan S."/>
            <person name="Oakeshott J.G."/>
            <person name="Palmer W."/>
            <person name="Park Y."/>
            <person name="Passarelli A.L."/>
            <person name="Rozas J."/>
            <person name="Schwartz L.M."/>
            <person name="Smith W."/>
            <person name="Southgate A."/>
            <person name="Vilcinskas A."/>
            <person name="Vogt R."/>
            <person name="Wang P."/>
            <person name="Werren J."/>
            <person name="Yu X.Q."/>
            <person name="Zhou J.J."/>
            <person name="Brown S.J."/>
            <person name="Scherer S.E."/>
            <person name="Richards S."/>
            <person name="Blissard G.W."/>
        </authorList>
    </citation>
    <scope>NUCLEOTIDE SEQUENCE</scope>
</reference>
<proteinExistence type="predicted"/>
<keyword evidence="2" id="KW-1185">Reference proteome</keyword>
<protein>
    <submittedName>
        <fullName evidence="1">Uncharacterized protein</fullName>
    </submittedName>
</protein>
<dbReference type="EMBL" id="JH668399">
    <property type="protein sequence ID" value="KAG6451079.1"/>
    <property type="molecule type" value="Genomic_DNA"/>
</dbReference>
<dbReference type="AlphaFoldDB" id="A0A921Z4B3"/>
<evidence type="ECO:0000313" key="2">
    <source>
        <dbReference type="Proteomes" id="UP000791440"/>
    </source>
</evidence>